<dbReference type="GeneID" id="81619971"/>
<organism evidence="1 2">
    <name type="scientific">Penicillium diatomitis</name>
    <dbReference type="NCBI Taxonomy" id="2819901"/>
    <lineage>
        <taxon>Eukaryota</taxon>
        <taxon>Fungi</taxon>
        <taxon>Dikarya</taxon>
        <taxon>Ascomycota</taxon>
        <taxon>Pezizomycotina</taxon>
        <taxon>Eurotiomycetes</taxon>
        <taxon>Eurotiomycetidae</taxon>
        <taxon>Eurotiales</taxon>
        <taxon>Aspergillaceae</taxon>
        <taxon>Penicillium</taxon>
    </lineage>
</organism>
<reference evidence="1" key="1">
    <citation type="submission" date="2022-12" db="EMBL/GenBank/DDBJ databases">
        <authorList>
            <person name="Petersen C."/>
        </authorList>
    </citation>
    <scope>NUCLEOTIDE SEQUENCE</scope>
    <source>
        <strain evidence="1">IBT 30728</strain>
    </source>
</reference>
<gene>
    <name evidence="1" type="ORF">N7539_000118</name>
</gene>
<evidence type="ECO:0000313" key="1">
    <source>
        <dbReference type="EMBL" id="KAJ5495002.1"/>
    </source>
</evidence>
<dbReference type="RefSeq" id="XP_056794015.1">
    <property type="nucleotide sequence ID" value="XM_056929722.1"/>
</dbReference>
<proteinExistence type="predicted"/>
<comment type="caution">
    <text evidence="1">The sequence shown here is derived from an EMBL/GenBank/DDBJ whole genome shotgun (WGS) entry which is preliminary data.</text>
</comment>
<protein>
    <submittedName>
        <fullName evidence="1">Nonribosomal peptide synthase</fullName>
    </submittedName>
</protein>
<reference evidence="1" key="2">
    <citation type="journal article" date="2023" name="IMA Fungus">
        <title>Comparative genomic study of the Penicillium genus elucidates a diverse pangenome and 15 lateral gene transfer events.</title>
        <authorList>
            <person name="Petersen C."/>
            <person name="Sorensen T."/>
            <person name="Nielsen M.R."/>
            <person name="Sondergaard T.E."/>
            <person name="Sorensen J.L."/>
            <person name="Fitzpatrick D.A."/>
            <person name="Frisvad J.C."/>
            <person name="Nielsen K.L."/>
        </authorList>
    </citation>
    <scope>NUCLEOTIDE SEQUENCE</scope>
    <source>
        <strain evidence="1">IBT 30728</strain>
    </source>
</reference>
<dbReference type="Proteomes" id="UP001148312">
    <property type="component" value="Unassembled WGS sequence"/>
</dbReference>
<dbReference type="EMBL" id="JAPWDQ010000001">
    <property type="protein sequence ID" value="KAJ5495002.1"/>
    <property type="molecule type" value="Genomic_DNA"/>
</dbReference>
<accession>A0A9W9XL37</accession>
<dbReference type="AlphaFoldDB" id="A0A9W9XL37"/>
<keyword evidence="2" id="KW-1185">Reference proteome</keyword>
<evidence type="ECO:0000313" key="2">
    <source>
        <dbReference type="Proteomes" id="UP001148312"/>
    </source>
</evidence>
<sequence length="102" mass="10992">MTPSAARTIDPAGVSCVERALLVGEPIHGRDISVWKSTGMTALSYYGQLENSKASMIRPLRSPISIAALAENHDESTTCCDLASADPIPSYGPFSTRQMREH</sequence>
<name>A0A9W9XL37_9EURO</name>